<name>A0ABY4YHM8_9MICO</name>
<dbReference type="Gene3D" id="3.90.850.10">
    <property type="entry name" value="Fumarylacetoacetase-like, C-terminal domain"/>
    <property type="match status" value="1"/>
</dbReference>
<evidence type="ECO:0008006" key="3">
    <source>
        <dbReference type="Google" id="ProtNLM"/>
    </source>
</evidence>
<proteinExistence type="predicted"/>
<keyword evidence="2" id="KW-1185">Reference proteome</keyword>
<reference evidence="1" key="1">
    <citation type="submission" date="2022-06" db="EMBL/GenBank/DDBJ databases">
        <title>Ornithinimicrobium JY.X270.</title>
        <authorList>
            <person name="Huang Y."/>
        </authorList>
    </citation>
    <scope>NUCLEOTIDE SEQUENCE</scope>
    <source>
        <strain evidence="1">JY.X270</strain>
    </source>
</reference>
<evidence type="ECO:0000313" key="1">
    <source>
        <dbReference type="EMBL" id="USQ75858.1"/>
    </source>
</evidence>
<dbReference type="PANTHER" id="PTHR30143:SF0">
    <property type="entry name" value="2-KETO-4-PENTENOATE HYDRATASE"/>
    <property type="match status" value="1"/>
</dbReference>
<organism evidence="1 2">
    <name type="scientific">Ornithinimicrobium cryptoxanthini</name>
    <dbReference type="NCBI Taxonomy" id="2934161"/>
    <lineage>
        <taxon>Bacteria</taxon>
        <taxon>Bacillati</taxon>
        <taxon>Actinomycetota</taxon>
        <taxon>Actinomycetes</taxon>
        <taxon>Micrococcales</taxon>
        <taxon>Ornithinimicrobiaceae</taxon>
        <taxon>Ornithinimicrobium</taxon>
    </lineage>
</organism>
<evidence type="ECO:0000313" key="2">
    <source>
        <dbReference type="Proteomes" id="UP001056535"/>
    </source>
</evidence>
<sequence length="268" mass="27833">MTTVPAALAARLSREHDSGTLLVSGSLPELRDAGVAWQVQRAGERQRLAAGAVLTGWKVGYASEALRHEMGISTPNYGPLYADMVRCSGAPVGPGLAQPRVEPEVALVMAAEVDPRQLAKLSEAEGHRALSEAVAEVRCALEVVDSVWAWYSFTWEENTADGSSAARVVLGDPIPASADLATIGITIREVDAHGNATTYTGSSGAAMGHPLSSLRWLAGALAEEGRSLRAGDIVLTGGLTPTLPLAAGATVSAQFDSSGWAGHVEVSR</sequence>
<gene>
    <name evidence="1" type="ORF">NF557_14830</name>
</gene>
<dbReference type="RefSeq" id="WP_252620370.1">
    <property type="nucleotide sequence ID" value="NZ_CP099490.1"/>
</dbReference>
<dbReference type="PANTHER" id="PTHR30143">
    <property type="entry name" value="ACID HYDRATASE"/>
    <property type="match status" value="1"/>
</dbReference>
<dbReference type="EMBL" id="CP099490">
    <property type="protein sequence ID" value="USQ75858.1"/>
    <property type="molecule type" value="Genomic_DNA"/>
</dbReference>
<dbReference type="Proteomes" id="UP001056535">
    <property type="component" value="Chromosome"/>
</dbReference>
<dbReference type="SUPFAM" id="SSF56529">
    <property type="entry name" value="FAH"/>
    <property type="match status" value="1"/>
</dbReference>
<dbReference type="InterPro" id="IPR050772">
    <property type="entry name" value="Hydratase-Decarb/MhpD_sf"/>
</dbReference>
<protein>
    <recommendedName>
        <fullName evidence="3">2-keto-4-pentenoate hydratase</fullName>
    </recommendedName>
</protein>
<dbReference type="InterPro" id="IPR036663">
    <property type="entry name" value="Fumarylacetoacetase_C_sf"/>
</dbReference>
<accession>A0ABY4YHM8</accession>